<feature type="region of interest" description="Disordered" evidence="4">
    <location>
        <begin position="287"/>
        <end position="325"/>
    </location>
</feature>
<dbReference type="PANTHER" id="PTHR35807">
    <property type="entry name" value="TRANSCRIPTIONAL REGULATOR REDD-RELATED"/>
    <property type="match status" value="1"/>
</dbReference>
<dbReference type="SMART" id="SM01043">
    <property type="entry name" value="BTAD"/>
    <property type="match status" value="1"/>
</dbReference>
<dbReference type="PANTHER" id="PTHR35807:SF1">
    <property type="entry name" value="TRANSCRIPTIONAL REGULATOR REDD"/>
    <property type="match status" value="1"/>
</dbReference>
<dbReference type="GO" id="GO:0003677">
    <property type="term" value="F:DNA binding"/>
    <property type="evidence" value="ECO:0007669"/>
    <property type="project" value="TreeGrafter"/>
</dbReference>
<evidence type="ECO:0000256" key="3">
    <source>
        <dbReference type="ARBA" id="ARBA00023163"/>
    </source>
</evidence>
<dbReference type="Gene3D" id="1.25.40.10">
    <property type="entry name" value="Tetratricopeptide repeat domain"/>
    <property type="match status" value="1"/>
</dbReference>
<evidence type="ECO:0000259" key="5">
    <source>
        <dbReference type="SMART" id="SM01043"/>
    </source>
</evidence>
<proteinExistence type="predicted"/>
<dbReference type="AlphaFoldDB" id="A0A6B3C7I0"/>
<keyword evidence="2" id="KW-0805">Transcription regulation</keyword>
<comment type="caution">
    <text evidence="6">The sequence shown here is derived from an EMBL/GenBank/DDBJ whole genome shotgun (WGS) entry which is preliminary data.</text>
</comment>
<name>A0A6B3C7I0_9ACTN</name>
<dbReference type="SUPFAM" id="SSF48452">
    <property type="entry name" value="TPR-like"/>
    <property type="match status" value="1"/>
</dbReference>
<evidence type="ECO:0000256" key="1">
    <source>
        <dbReference type="ARBA" id="ARBA00023012"/>
    </source>
</evidence>
<organism evidence="6">
    <name type="scientific">Streptomyces sp. SID12501</name>
    <dbReference type="NCBI Taxonomy" id="2706042"/>
    <lineage>
        <taxon>Bacteria</taxon>
        <taxon>Bacillati</taxon>
        <taxon>Actinomycetota</taxon>
        <taxon>Actinomycetes</taxon>
        <taxon>Kitasatosporales</taxon>
        <taxon>Streptomycetaceae</taxon>
        <taxon>Streptomyces</taxon>
    </lineage>
</organism>
<reference evidence="6" key="1">
    <citation type="submission" date="2020-01" db="EMBL/GenBank/DDBJ databases">
        <title>Insect and environment-associated Actinomycetes.</title>
        <authorList>
            <person name="Currrie C."/>
            <person name="Chevrette M."/>
            <person name="Carlson C."/>
            <person name="Stubbendieck R."/>
            <person name="Wendt-Pienkowski E."/>
        </authorList>
    </citation>
    <scope>NUCLEOTIDE SEQUENCE</scope>
    <source>
        <strain evidence="6">SID12501</strain>
    </source>
</reference>
<sequence>MDCHRTDLSTARRAVGAAGQRCRFARHALCSGPGADRCRHRRCACPPRESSAACAPRPAADEPWRRCTGRIGEAVPRAQSFVRDHLLREEGRRLLALALWASGRQAEALAELRRAASLITDELGLRPGDALTELETALRTGRTEVLHAAVPEPGPSALAPATDDLFVGRADDLRAAELAERRYAHDTAVELLNQAIECFALIPSAWEERPGQLVLLLGRLLRAQIRAGAIVSARFTLQRAIETAELVGSGDLVDAADGAWSGPAHSLSGPHGLVTPAAVDTFVDRLTARTWPPPSPPGRRRRPRTARRRPVLAGHSGSPRALVPRRTPPPGYLFGIALAVRSELALRPGGRTAARALIPLLSPAHDQLVSAASTSFACRPVTHFLGGLHRLLGEETEARGQFAHAEAVARQYGSEHLAAAARDAAVGR</sequence>
<dbReference type="GO" id="GO:0006355">
    <property type="term" value="P:regulation of DNA-templated transcription"/>
    <property type="evidence" value="ECO:0007669"/>
    <property type="project" value="TreeGrafter"/>
</dbReference>
<dbReference type="RefSeq" id="WP_164323987.1">
    <property type="nucleotide sequence ID" value="NZ_JAAGLU010000069.1"/>
</dbReference>
<evidence type="ECO:0000313" key="6">
    <source>
        <dbReference type="EMBL" id="NEC92384.1"/>
    </source>
</evidence>
<dbReference type="Pfam" id="PF03704">
    <property type="entry name" value="BTAD"/>
    <property type="match status" value="1"/>
</dbReference>
<keyword evidence="1" id="KW-0902">Two-component regulatory system</keyword>
<dbReference type="EMBL" id="JAAGLU010000069">
    <property type="protein sequence ID" value="NEC92384.1"/>
    <property type="molecule type" value="Genomic_DNA"/>
</dbReference>
<evidence type="ECO:0000256" key="4">
    <source>
        <dbReference type="SAM" id="MobiDB-lite"/>
    </source>
</evidence>
<accession>A0A6B3C7I0</accession>
<dbReference type="InterPro" id="IPR051677">
    <property type="entry name" value="AfsR-DnrI-RedD_regulator"/>
</dbReference>
<gene>
    <name evidence="6" type="ORF">G3I71_43030</name>
</gene>
<dbReference type="InterPro" id="IPR011990">
    <property type="entry name" value="TPR-like_helical_dom_sf"/>
</dbReference>
<feature type="compositionally biased region" description="Basic residues" evidence="4">
    <location>
        <begin position="298"/>
        <end position="310"/>
    </location>
</feature>
<feature type="domain" description="Bacterial transcriptional activator" evidence="5">
    <location>
        <begin position="6"/>
        <end position="139"/>
    </location>
</feature>
<evidence type="ECO:0000256" key="2">
    <source>
        <dbReference type="ARBA" id="ARBA00023015"/>
    </source>
</evidence>
<protein>
    <recommendedName>
        <fullName evidence="5">Bacterial transcriptional activator domain-containing protein</fullName>
    </recommendedName>
</protein>
<dbReference type="InterPro" id="IPR005158">
    <property type="entry name" value="BTAD"/>
</dbReference>
<dbReference type="GO" id="GO:0000160">
    <property type="term" value="P:phosphorelay signal transduction system"/>
    <property type="evidence" value="ECO:0007669"/>
    <property type="project" value="UniProtKB-KW"/>
</dbReference>
<keyword evidence="3" id="KW-0804">Transcription</keyword>